<keyword evidence="5" id="KW-1185">Reference proteome</keyword>
<dbReference type="EMBL" id="JAUIRO010000002">
    <property type="protein sequence ID" value="KAK0728511.1"/>
    <property type="molecule type" value="Genomic_DNA"/>
</dbReference>
<comment type="caution">
    <text evidence="4">The sequence shown here is derived from an EMBL/GenBank/DDBJ whole genome shotgun (WGS) entry which is preliminary data.</text>
</comment>
<dbReference type="Proteomes" id="UP001172101">
    <property type="component" value="Unassembled WGS sequence"/>
</dbReference>
<organism evidence="4 5">
    <name type="scientific">Lasiosphaeria miniovina</name>
    <dbReference type="NCBI Taxonomy" id="1954250"/>
    <lineage>
        <taxon>Eukaryota</taxon>
        <taxon>Fungi</taxon>
        <taxon>Dikarya</taxon>
        <taxon>Ascomycota</taxon>
        <taxon>Pezizomycotina</taxon>
        <taxon>Sordariomycetes</taxon>
        <taxon>Sordariomycetidae</taxon>
        <taxon>Sordariales</taxon>
        <taxon>Lasiosphaeriaceae</taxon>
        <taxon>Lasiosphaeria</taxon>
    </lineage>
</organism>
<evidence type="ECO:0000256" key="1">
    <source>
        <dbReference type="ARBA" id="ARBA00022857"/>
    </source>
</evidence>
<dbReference type="InterPro" id="IPR036291">
    <property type="entry name" value="NAD(P)-bd_dom_sf"/>
</dbReference>
<keyword evidence="1" id="KW-0521">NADP</keyword>
<feature type="domain" description="NmrA-like" evidence="3">
    <location>
        <begin position="50"/>
        <end position="251"/>
    </location>
</feature>
<dbReference type="InterPro" id="IPR008030">
    <property type="entry name" value="NmrA-like"/>
</dbReference>
<dbReference type="GeneID" id="85328267"/>
<dbReference type="SUPFAM" id="SSF51735">
    <property type="entry name" value="NAD(P)-binding Rossmann-fold domains"/>
    <property type="match status" value="1"/>
</dbReference>
<sequence>MRQPAAQPSMMRIAIAGGGGLAYVLAAQITQGANAVLVISQHAHPEFEQDFPGCQVAQVDFSNVDELRYTLLGVDLLISTISGSQQLDLIDAARQARVRLFVPSEFEGDVEHRPADDPLDRHSHAARDLLDHWALSTTNNMRYTIFSCGIFMERFAPGGLEQYRMGAGSGLQTPNDYLINVGEATGEIVEGTASGRPARVSLTSVYDLARFVAAAIEMGPANWPREYRIRGDSLTVRDILATCEAVRGIRFGAVSRSYQDVEAEVVQCEQAQYLSRWYYLQRLLQTANERYHIRRPNLVEDVNRAEATRIAPPTRFRRWLENVWGPAV</sequence>
<evidence type="ECO:0000259" key="3">
    <source>
        <dbReference type="Pfam" id="PF05368"/>
    </source>
</evidence>
<accession>A0AA40E912</accession>
<dbReference type="Pfam" id="PF05368">
    <property type="entry name" value="NmrA"/>
    <property type="match status" value="1"/>
</dbReference>
<proteinExistence type="predicted"/>
<dbReference type="PANTHER" id="PTHR47706">
    <property type="entry name" value="NMRA-LIKE FAMILY PROTEIN"/>
    <property type="match status" value="1"/>
</dbReference>
<gene>
    <name evidence="4" type="ORF">B0T26DRAFT_748719</name>
</gene>
<dbReference type="AlphaFoldDB" id="A0AA40E912"/>
<keyword evidence="2" id="KW-0560">Oxidoreductase</keyword>
<evidence type="ECO:0000313" key="5">
    <source>
        <dbReference type="Proteomes" id="UP001172101"/>
    </source>
</evidence>
<dbReference type="Gene3D" id="3.40.50.720">
    <property type="entry name" value="NAD(P)-binding Rossmann-like Domain"/>
    <property type="match status" value="1"/>
</dbReference>
<dbReference type="InterPro" id="IPR051609">
    <property type="entry name" value="NmrA/Isoflavone_reductase-like"/>
</dbReference>
<name>A0AA40E912_9PEZI</name>
<reference evidence="4" key="1">
    <citation type="submission" date="2023-06" db="EMBL/GenBank/DDBJ databases">
        <title>Genome-scale phylogeny and comparative genomics of the fungal order Sordariales.</title>
        <authorList>
            <consortium name="Lawrence Berkeley National Laboratory"/>
            <person name="Hensen N."/>
            <person name="Bonometti L."/>
            <person name="Westerberg I."/>
            <person name="Brannstrom I.O."/>
            <person name="Guillou S."/>
            <person name="Cros-Aarteil S."/>
            <person name="Calhoun S."/>
            <person name="Haridas S."/>
            <person name="Kuo A."/>
            <person name="Mondo S."/>
            <person name="Pangilinan J."/>
            <person name="Riley R."/>
            <person name="LaButti K."/>
            <person name="Andreopoulos B."/>
            <person name="Lipzen A."/>
            <person name="Chen C."/>
            <person name="Yanf M."/>
            <person name="Daum C."/>
            <person name="Ng V."/>
            <person name="Clum A."/>
            <person name="Steindorff A."/>
            <person name="Ohm R."/>
            <person name="Martin F."/>
            <person name="Silar P."/>
            <person name="Natvig D."/>
            <person name="Lalanne C."/>
            <person name="Gautier V."/>
            <person name="Ament-velasquez S.L."/>
            <person name="Kruys A."/>
            <person name="Hutchinson M.I."/>
            <person name="Powell A.J."/>
            <person name="Barry K."/>
            <person name="Miller A.N."/>
            <person name="Grigoriev I.V."/>
            <person name="Debuchy R."/>
            <person name="Gladieux P."/>
            <person name="Thoren M.H."/>
            <person name="Johannesson H."/>
        </authorList>
    </citation>
    <scope>NUCLEOTIDE SEQUENCE</scope>
    <source>
        <strain evidence="4">SMH2392-1A</strain>
    </source>
</reference>
<protein>
    <recommendedName>
        <fullName evidence="3">NmrA-like domain-containing protein</fullName>
    </recommendedName>
</protein>
<dbReference type="PANTHER" id="PTHR47706:SF5">
    <property type="entry name" value="ISOFLAVONE REDUCTASE"/>
    <property type="match status" value="1"/>
</dbReference>
<dbReference type="RefSeq" id="XP_060301366.1">
    <property type="nucleotide sequence ID" value="XM_060444997.1"/>
</dbReference>
<dbReference type="GO" id="GO:0016491">
    <property type="term" value="F:oxidoreductase activity"/>
    <property type="evidence" value="ECO:0007669"/>
    <property type="project" value="UniProtKB-KW"/>
</dbReference>
<evidence type="ECO:0000313" key="4">
    <source>
        <dbReference type="EMBL" id="KAK0728511.1"/>
    </source>
</evidence>
<evidence type="ECO:0000256" key="2">
    <source>
        <dbReference type="ARBA" id="ARBA00023002"/>
    </source>
</evidence>